<organism evidence="2">
    <name type="scientific">Anguilla anguilla</name>
    <name type="common">European freshwater eel</name>
    <name type="synonym">Muraena anguilla</name>
    <dbReference type="NCBI Taxonomy" id="7936"/>
    <lineage>
        <taxon>Eukaryota</taxon>
        <taxon>Metazoa</taxon>
        <taxon>Chordata</taxon>
        <taxon>Craniata</taxon>
        <taxon>Vertebrata</taxon>
        <taxon>Euteleostomi</taxon>
        <taxon>Actinopterygii</taxon>
        <taxon>Neopterygii</taxon>
        <taxon>Teleostei</taxon>
        <taxon>Anguilliformes</taxon>
        <taxon>Anguillidae</taxon>
        <taxon>Anguilla</taxon>
    </lineage>
</organism>
<evidence type="ECO:0000313" key="2">
    <source>
        <dbReference type="EMBL" id="JAH42357.1"/>
    </source>
</evidence>
<dbReference type="EMBL" id="GBXM01066220">
    <property type="protein sequence ID" value="JAH42357.1"/>
    <property type="molecule type" value="Transcribed_RNA"/>
</dbReference>
<feature type="region of interest" description="Disordered" evidence="1">
    <location>
        <begin position="1"/>
        <end position="30"/>
    </location>
</feature>
<name>A0A0E9SMA7_ANGAN</name>
<protein>
    <submittedName>
        <fullName evidence="2">Uncharacterized protein</fullName>
    </submittedName>
</protein>
<reference evidence="2" key="1">
    <citation type="submission" date="2014-11" db="EMBL/GenBank/DDBJ databases">
        <authorList>
            <person name="Amaro Gonzalez C."/>
        </authorList>
    </citation>
    <scope>NUCLEOTIDE SEQUENCE</scope>
</reference>
<accession>A0A0E9SMA7</accession>
<evidence type="ECO:0000256" key="1">
    <source>
        <dbReference type="SAM" id="MobiDB-lite"/>
    </source>
</evidence>
<reference evidence="2" key="2">
    <citation type="journal article" date="2015" name="Fish Shellfish Immunol.">
        <title>Early steps in the European eel (Anguilla anguilla)-Vibrio vulnificus interaction in the gills: Role of the RtxA13 toxin.</title>
        <authorList>
            <person name="Callol A."/>
            <person name="Pajuelo D."/>
            <person name="Ebbesson L."/>
            <person name="Teles M."/>
            <person name="MacKenzie S."/>
            <person name="Amaro C."/>
        </authorList>
    </citation>
    <scope>NUCLEOTIDE SEQUENCE</scope>
</reference>
<dbReference type="AlphaFoldDB" id="A0A0E9SMA7"/>
<sequence length="43" mass="4952">MYSPAETSLPPLLHPASARHSHRSRQETRPTLPIIYLSYQSFN</sequence>
<proteinExistence type="predicted"/>